<gene>
    <name evidence="2" type="primary">BnaCnng26970D</name>
    <name evidence="2" type="ORF">GSBRNA2T00014096001</name>
</gene>
<dbReference type="PaxDb" id="3708-A0A078IWR3"/>
<dbReference type="Gramene" id="CDY54429">
    <property type="protein sequence ID" value="CDY54429"/>
    <property type="gene ID" value="GSBRNA2T00014096001"/>
</dbReference>
<reference evidence="2 3" key="1">
    <citation type="journal article" date="2014" name="Science">
        <title>Plant genetics. Early allopolyploid evolution in the post-Neolithic Brassica napus oilseed genome.</title>
        <authorList>
            <person name="Chalhoub B."/>
            <person name="Denoeud F."/>
            <person name="Liu S."/>
            <person name="Parkin I.A."/>
            <person name="Tang H."/>
            <person name="Wang X."/>
            <person name="Chiquet J."/>
            <person name="Belcram H."/>
            <person name="Tong C."/>
            <person name="Samans B."/>
            <person name="Correa M."/>
            <person name="Da Silva C."/>
            <person name="Just J."/>
            <person name="Falentin C."/>
            <person name="Koh C.S."/>
            <person name="Le Clainche I."/>
            <person name="Bernard M."/>
            <person name="Bento P."/>
            <person name="Noel B."/>
            <person name="Labadie K."/>
            <person name="Alberti A."/>
            <person name="Charles M."/>
            <person name="Arnaud D."/>
            <person name="Guo H."/>
            <person name="Daviaud C."/>
            <person name="Alamery S."/>
            <person name="Jabbari K."/>
            <person name="Zhao M."/>
            <person name="Edger P.P."/>
            <person name="Chelaifa H."/>
            <person name="Tack D."/>
            <person name="Lassalle G."/>
            <person name="Mestiri I."/>
            <person name="Schnel N."/>
            <person name="Le Paslier M.C."/>
            <person name="Fan G."/>
            <person name="Renault V."/>
            <person name="Bayer P.E."/>
            <person name="Golicz A.A."/>
            <person name="Manoli S."/>
            <person name="Lee T.H."/>
            <person name="Thi V.H."/>
            <person name="Chalabi S."/>
            <person name="Hu Q."/>
            <person name="Fan C."/>
            <person name="Tollenaere R."/>
            <person name="Lu Y."/>
            <person name="Battail C."/>
            <person name="Shen J."/>
            <person name="Sidebottom C.H."/>
            <person name="Wang X."/>
            <person name="Canaguier A."/>
            <person name="Chauveau A."/>
            <person name="Berard A."/>
            <person name="Deniot G."/>
            <person name="Guan M."/>
            <person name="Liu Z."/>
            <person name="Sun F."/>
            <person name="Lim Y.P."/>
            <person name="Lyons E."/>
            <person name="Town C.D."/>
            <person name="Bancroft I."/>
            <person name="Wang X."/>
            <person name="Meng J."/>
            <person name="Ma J."/>
            <person name="Pires J.C."/>
            <person name="King G.J."/>
            <person name="Brunel D."/>
            <person name="Delourme R."/>
            <person name="Renard M."/>
            <person name="Aury J.M."/>
            <person name="Adams K.L."/>
            <person name="Batley J."/>
            <person name="Snowdon R.J."/>
            <person name="Tost J."/>
            <person name="Edwards D."/>
            <person name="Zhou Y."/>
            <person name="Hua W."/>
            <person name="Sharpe A.G."/>
            <person name="Paterson A.H."/>
            <person name="Guan C."/>
            <person name="Wincker P."/>
        </authorList>
    </citation>
    <scope>NUCLEOTIDE SEQUENCE [LARGE SCALE GENOMIC DNA]</scope>
    <source>
        <strain evidence="3">cv. Darmor-bzh</strain>
    </source>
</reference>
<evidence type="ECO:0000313" key="3">
    <source>
        <dbReference type="Proteomes" id="UP000028999"/>
    </source>
</evidence>
<organism evidence="2 3">
    <name type="scientific">Brassica napus</name>
    <name type="common">Rape</name>
    <dbReference type="NCBI Taxonomy" id="3708"/>
    <lineage>
        <taxon>Eukaryota</taxon>
        <taxon>Viridiplantae</taxon>
        <taxon>Streptophyta</taxon>
        <taxon>Embryophyta</taxon>
        <taxon>Tracheophyta</taxon>
        <taxon>Spermatophyta</taxon>
        <taxon>Magnoliopsida</taxon>
        <taxon>eudicotyledons</taxon>
        <taxon>Gunneridae</taxon>
        <taxon>Pentapetalae</taxon>
        <taxon>rosids</taxon>
        <taxon>malvids</taxon>
        <taxon>Brassicales</taxon>
        <taxon>Brassicaceae</taxon>
        <taxon>Brassiceae</taxon>
        <taxon>Brassica</taxon>
    </lineage>
</organism>
<sequence length="70" mass="7540">MVMMDDGFVGMRHMLTIVFLSGFAGFMEGPVITDVTVAAVCSSPDDACSLAVYLTGFQQVIVFLLLAIYI</sequence>
<keyword evidence="1" id="KW-1133">Transmembrane helix</keyword>
<evidence type="ECO:0000256" key="1">
    <source>
        <dbReference type="SAM" id="Phobius"/>
    </source>
</evidence>
<accession>A0A078IWR3</accession>
<dbReference type="Proteomes" id="UP000028999">
    <property type="component" value="Unassembled WGS sequence"/>
</dbReference>
<evidence type="ECO:0000313" key="2">
    <source>
        <dbReference type="EMBL" id="CDY54429.1"/>
    </source>
</evidence>
<name>A0A078IWR3_BRANA</name>
<dbReference type="AlphaFoldDB" id="A0A078IWR3"/>
<feature type="transmembrane region" description="Helical" evidence="1">
    <location>
        <begin position="49"/>
        <end position="69"/>
    </location>
</feature>
<keyword evidence="1" id="KW-0472">Membrane</keyword>
<proteinExistence type="predicted"/>
<keyword evidence="3" id="KW-1185">Reference proteome</keyword>
<keyword evidence="1" id="KW-0812">Transmembrane</keyword>
<protein>
    <submittedName>
        <fullName evidence="2">BnaCnng26970D protein</fullName>
    </submittedName>
</protein>
<dbReference type="EMBL" id="LK033319">
    <property type="protein sequence ID" value="CDY54429.1"/>
    <property type="molecule type" value="Genomic_DNA"/>
</dbReference>
<dbReference type="OMA" id="FQQVIVF"/>
<dbReference type="STRING" id="3708.A0A078IWR3"/>